<keyword evidence="3" id="KW-1185">Reference proteome</keyword>
<comment type="caution">
    <text evidence="2">The sequence shown here is derived from an EMBL/GenBank/DDBJ whole genome shotgun (WGS) entry which is preliminary data.</text>
</comment>
<organism evidence="2 3">
    <name type="scientific">Gemmobacter caeni</name>
    <dbReference type="NCBI Taxonomy" id="589035"/>
    <lineage>
        <taxon>Bacteria</taxon>
        <taxon>Pseudomonadati</taxon>
        <taxon>Pseudomonadota</taxon>
        <taxon>Alphaproteobacteria</taxon>
        <taxon>Rhodobacterales</taxon>
        <taxon>Paracoccaceae</taxon>
        <taxon>Gemmobacter</taxon>
    </lineage>
</organism>
<dbReference type="AlphaFoldDB" id="A0A2T6B594"/>
<evidence type="ECO:0000313" key="3">
    <source>
        <dbReference type="Proteomes" id="UP000244224"/>
    </source>
</evidence>
<dbReference type="Proteomes" id="UP000244224">
    <property type="component" value="Unassembled WGS sequence"/>
</dbReference>
<feature type="compositionally biased region" description="Basic and acidic residues" evidence="1">
    <location>
        <begin position="93"/>
        <end position="131"/>
    </location>
</feature>
<dbReference type="OrthoDB" id="7062202at2"/>
<dbReference type="RefSeq" id="WP_108128558.1">
    <property type="nucleotide sequence ID" value="NZ_QBKP01000004.1"/>
</dbReference>
<gene>
    <name evidence="2" type="ORF">C8N34_104351</name>
</gene>
<name>A0A2T6B594_9RHOB</name>
<evidence type="ECO:0000313" key="2">
    <source>
        <dbReference type="EMBL" id="PTX51230.1"/>
    </source>
</evidence>
<feature type="region of interest" description="Disordered" evidence="1">
    <location>
        <begin position="1"/>
        <end position="20"/>
    </location>
</feature>
<accession>A0A2T6B594</accession>
<protein>
    <submittedName>
        <fullName evidence="2">Uncharacterized protein</fullName>
    </submittedName>
</protein>
<feature type="region of interest" description="Disordered" evidence="1">
    <location>
        <begin position="92"/>
        <end position="131"/>
    </location>
</feature>
<reference evidence="2 3" key="1">
    <citation type="submission" date="2018-04" db="EMBL/GenBank/DDBJ databases">
        <title>Genomic Encyclopedia of Archaeal and Bacterial Type Strains, Phase II (KMG-II): from individual species to whole genera.</title>
        <authorList>
            <person name="Goeker M."/>
        </authorList>
    </citation>
    <scope>NUCLEOTIDE SEQUENCE [LARGE SCALE GENOMIC DNA]</scope>
    <source>
        <strain evidence="2 3">DSM 21823</strain>
    </source>
</reference>
<evidence type="ECO:0000256" key="1">
    <source>
        <dbReference type="SAM" id="MobiDB-lite"/>
    </source>
</evidence>
<dbReference type="EMBL" id="QBKP01000004">
    <property type="protein sequence ID" value="PTX51230.1"/>
    <property type="molecule type" value="Genomic_DNA"/>
</dbReference>
<proteinExistence type="predicted"/>
<sequence>MPFKPITITGMDTNRTERDPRPGSALYKVVLILSGTPSASWARDFDTAWKQHIYMKKRDATVSGARIVITCSLDDWETVHVPELKDVMAQVNSREEAAEKAREAEASRRKEEAASDKRKIEQAANRFKKDN</sequence>